<organism evidence="2 3">
    <name type="scientific">Oryctes borbonicus</name>
    <dbReference type="NCBI Taxonomy" id="1629725"/>
    <lineage>
        <taxon>Eukaryota</taxon>
        <taxon>Metazoa</taxon>
        <taxon>Ecdysozoa</taxon>
        <taxon>Arthropoda</taxon>
        <taxon>Hexapoda</taxon>
        <taxon>Insecta</taxon>
        <taxon>Pterygota</taxon>
        <taxon>Neoptera</taxon>
        <taxon>Endopterygota</taxon>
        <taxon>Coleoptera</taxon>
        <taxon>Polyphaga</taxon>
        <taxon>Scarabaeiformia</taxon>
        <taxon>Scarabaeidae</taxon>
        <taxon>Dynastinae</taxon>
        <taxon>Oryctes</taxon>
    </lineage>
</organism>
<proteinExistence type="predicted"/>
<evidence type="ECO:0000256" key="1">
    <source>
        <dbReference type="SAM" id="MobiDB-lite"/>
    </source>
</evidence>
<feature type="compositionally biased region" description="Basic residues" evidence="1">
    <location>
        <begin position="130"/>
        <end position="139"/>
    </location>
</feature>
<reference evidence="2 3" key="1">
    <citation type="submission" date="2015-09" db="EMBL/GenBank/DDBJ databases">
        <title>Draft genome of the scarab beetle Oryctes borbonicus.</title>
        <authorList>
            <person name="Meyer J.M."/>
            <person name="Markov G.V."/>
            <person name="Baskaran P."/>
            <person name="Herrmann M."/>
            <person name="Sommer R.J."/>
            <person name="Roedelsperger C."/>
        </authorList>
    </citation>
    <scope>NUCLEOTIDE SEQUENCE [LARGE SCALE GENOMIC DNA]</scope>
    <source>
        <strain evidence="2">OB123</strain>
        <tissue evidence="2">Whole animal</tissue>
    </source>
</reference>
<keyword evidence="3" id="KW-1185">Reference proteome</keyword>
<dbReference type="OrthoDB" id="6436078at2759"/>
<name>A0A0T6BDA6_9SCAR</name>
<protein>
    <submittedName>
        <fullName evidence="2">Uncharacterized protein</fullName>
    </submittedName>
</protein>
<evidence type="ECO:0000313" key="2">
    <source>
        <dbReference type="EMBL" id="KRT85281.1"/>
    </source>
</evidence>
<feature type="region of interest" description="Disordered" evidence="1">
    <location>
        <begin position="1"/>
        <end position="26"/>
    </location>
</feature>
<accession>A0A0T6BDA6</accession>
<evidence type="ECO:0000313" key="3">
    <source>
        <dbReference type="Proteomes" id="UP000051574"/>
    </source>
</evidence>
<dbReference type="Proteomes" id="UP000051574">
    <property type="component" value="Unassembled WGS sequence"/>
</dbReference>
<feature type="region of interest" description="Disordered" evidence="1">
    <location>
        <begin position="120"/>
        <end position="155"/>
    </location>
</feature>
<gene>
    <name evidence="2" type="ORF">AMK59_265</name>
</gene>
<dbReference type="EMBL" id="LJIG01001659">
    <property type="protein sequence ID" value="KRT85281.1"/>
    <property type="molecule type" value="Genomic_DNA"/>
</dbReference>
<sequence length="201" mass="23023">MQPSNVPFYNPETIADLQPPHVSNQQLPPYFEYPEPSVDLQAPTEGSWNPNNDPNLYYDNVPVLIDIENPTNLHPKKFSKGEEKKYSNELKKEVILKPITEDELSQLQKTVNKMAKLENQKQIKREKVPNKSRKIKKSVRNASREPETAHSQFNDNTLEDISASMIHSLGVRASPGERYQFHMHGHKGPNSYKWGFDTGKG</sequence>
<dbReference type="AlphaFoldDB" id="A0A0T6BDA6"/>
<comment type="caution">
    <text evidence="2">The sequence shown here is derived from an EMBL/GenBank/DDBJ whole genome shotgun (WGS) entry which is preliminary data.</text>
</comment>
<feature type="compositionally biased region" description="Basic and acidic residues" evidence="1">
    <location>
        <begin position="120"/>
        <end position="129"/>
    </location>
</feature>